<feature type="chain" id="PRO_5013682326" evidence="1">
    <location>
        <begin position="24"/>
        <end position="453"/>
    </location>
</feature>
<dbReference type="AlphaFoldDB" id="A0A2H3NSC6"/>
<keyword evidence="3" id="KW-0031">Aminopeptidase</keyword>
<keyword evidence="3" id="KW-0378">Hydrolase</keyword>
<feature type="signal peptide" evidence="1">
    <location>
        <begin position="1"/>
        <end position="23"/>
    </location>
</feature>
<dbReference type="InterPro" id="IPR036005">
    <property type="entry name" value="Creatinase/aminopeptidase-like"/>
</dbReference>
<dbReference type="Gene3D" id="3.90.230.10">
    <property type="entry name" value="Creatinase/methionine aminopeptidase superfamily"/>
    <property type="match status" value="1"/>
</dbReference>
<dbReference type="Pfam" id="PF00557">
    <property type="entry name" value="Peptidase_M24"/>
    <property type="match status" value="1"/>
</dbReference>
<keyword evidence="3" id="KW-0645">Protease</keyword>
<dbReference type="Proteomes" id="UP000221024">
    <property type="component" value="Unassembled WGS sequence"/>
</dbReference>
<evidence type="ECO:0000313" key="3">
    <source>
        <dbReference type="EMBL" id="PEN08879.1"/>
    </source>
</evidence>
<comment type="caution">
    <text evidence="3">The sequence shown here is derived from an EMBL/GenBank/DDBJ whole genome shotgun (WGS) entry which is preliminary data.</text>
</comment>
<dbReference type="SUPFAM" id="SSF55920">
    <property type="entry name" value="Creatinase/aminopeptidase"/>
    <property type="match status" value="1"/>
</dbReference>
<keyword evidence="4" id="KW-1185">Reference proteome</keyword>
<evidence type="ECO:0000256" key="1">
    <source>
        <dbReference type="SAM" id="SignalP"/>
    </source>
</evidence>
<sequence length="453" mass="50300">MRTRTRLLLTVCLMVAAVVPATAQHPEDAGAPAVLSMQERANVVNTWLQERLDTVLPALMRRENVDMWIVSAREYNEDPVIETMLPATWMAARRRTMLVFYDRGPNDGVERLAISRYDVGELFPSAWDPDEQPDQWARLAQIVSERDPASIALNTSETFALADGMTTSEMSQLEAALSETYRERIVSGEALAIGWLETRTTSEHAAYRHINRLAHAIIAEGLSEAVIQPGITTTEDVAWWYRERIRDLNLTAWFHPSVSVQRANAEGEDGDFSSDSGPTVIQPGDLVHMDLGITYLRLNTDTQRNAYVLRPGETSAPEGVQDALRQANRVQDLLTDQFATGRSGNAILSDALAAADDENLDATIYTHPIGYHGHGAGPTIGLWDQQDGVPGWGDYPLYANTAHSIELNVAVSIPEWGGQEILMKVEEDAFFDGDAVTYHDGRQTELYLIPRQQ</sequence>
<feature type="domain" description="Peptidase M24" evidence="2">
    <location>
        <begin position="212"/>
        <end position="419"/>
    </location>
</feature>
<dbReference type="RefSeq" id="WP_098061275.1">
    <property type="nucleotide sequence ID" value="NZ_PDEP01000002.1"/>
</dbReference>
<dbReference type="OrthoDB" id="9765815at2"/>
<keyword evidence="1" id="KW-0732">Signal</keyword>
<accession>A0A2H3NSC6</accession>
<dbReference type="InterPro" id="IPR000994">
    <property type="entry name" value="Pept_M24"/>
</dbReference>
<evidence type="ECO:0000259" key="2">
    <source>
        <dbReference type="Pfam" id="PF00557"/>
    </source>
</evidence>
<proteinExistence type="predicted"/>
<protein>
    <submittedName>
        <fullName evidence="3">Xaa-Pro aminopeptidase</fullName>
    </submittedName>
</protein>
<reference evidence="3 4" key="1">
    <citation type="submission" date="2017-10" db="EMBL/GenBank/DDBJ databases">
        <title>Draft genome of Longimonas halophila.</title>
        <authorList>
            <person name="Goh K.M."/>
            <person name="Shamsir M.S."/>
            <person name="Lim S.W."/>
        </authorList>
    </citation>
    <scope>NUCLEOTIDE SEQUENCE [LARGE SCALE GENOMIC DNA]</scope>
    <source>
        <strain evidence="3 4">KCTC 42399</strain>
    </source>
</reference>
<evidence type="ECO:0000313" key="4">
    <source>
        <dbReference type="Proteomes" id="UP000221024"/>
    </source>
</evidence>
<name>A0A2H3NSC6_9BACT</name>
<organism evidence="3 4">
    <name type="scientific">Longimonas halophila</name>
    <dbReference type="NCBI Taxonomy" id="1469170"/>
    <lineage>
        <taxon>Bacteria</taxon>
        <taxon>Pseudomonadati</taxon>
        <taxon>Rhodothermota</taxon>
        <taxon>Rhodothermia</taxon>
        <taxon>Rhodothermales</taxon>
        <taxon>Salisaetaceae</taxon>
        <taxon>Longimonas</taxon>
    </lineage>
</organism>
<dbReference type="GO" id="GO:0004177">
    <property type="term" value="F:aminopeptidase activity"/>
    <property type="evidence" value="ECO:0007669"/>
    <property type="project" value="UniProtKB-KW"/>
</dbReference>
<gene>
    <name evidence="3" type="ORF">CRI93_03795</name>
</gene>
<dbReference type="EMBL" id="PDEP01000002">
    <property type="protein sequence ID" value="PEN08879.1"/>
    <property type="molecule type" value="Genomic_DNA"/>
</dbReference>